<evidence type="ECO:0000256" key="23">
    <source>
        <dbReference type="SAM" id="Phobius"/>
    </source>
</evidence>
<feature type="domain" description="Cation-transporting P-type ATPase N-terminal" evidence="24">
    <location>
        <begin position="24"/>
        <end position="98"/>
    </location>
</feature>
<keyword evidence="5" id="KW-0633">Potassium transport</keyword>
<evidence type="ECO:0000256" key="1">
    <source>
        <dbReference type="ARBA" id="ARBA00001946"/>
    </source>
</evidence>
<dbReference type="SUPFAM" id="SSF81653">
    <property type="entry name" value="Calcium ATPase, transduction domain A"/>
    <property type="match status" value="1"/>
</dbReference>
<keyword evidence="8" id="KW-0547">Nucleotide-binding</keyword>
<dbReference type="SUPFAM" id="SSF56784">
    <property type="entry name" value="HAD-like"/>
    <property type="match status" value="1"/>
</dbReference>
<dbReference type="GO" id="GO:0006813">
    <property type="term" value="P:potassium ion transport"/>
    <property type="evidence" value="ECO:0007669"/>
    <property type="project" value="UniProtKB-KW"/>
</dbReference>
<dbReference type="InterPro" id="IPR006068">
    <property type="entry name" value="ATPase_P-typ_cation-transptr_C"/>
</dbReference>
<evidence type="ECO:0000256" key="21">
    <source>
        <dbReference type="ARBA" id="ARBA00049499"/>
    </source>
</evidence>
<dbReference type="GO" id="GO:0005524">
    <property type="term" value="F:ATP binding"/>
    <property type="evidence" value="ECO:0007669"/>
    <property type="project" value="UniProtKB-KW"/>
</dbReference>
<evidence type="ECO:0000256" key="13">
    <source>
        <dbReference type="ARBA" id="ARBA00022989"/>
    </source>
</evidence>
<protein>
    <recommendedName>
        <fullName evidence="19">P-type Na(+) transporter</fullName>
        <ecNumber evidence="19">7.2.2.3</ecNumber>
    </recommendedName>
</protein>
<dbReference type="GO" id="GO:0008554">
    <property type="term" value="F:P-type sodium transporter activity"/>
    <property type="evidence" value="ECO:0007669"/>
    <property type="project" value="UniProtKB-EC"/>
</dbReference>
<dbReference type="PROSITE" id="PS00154">
    <property type="entry name" value="ATPASE_E1_E2"/>
    <property type="match status" value="1"/>
</dbReference>
<dbReference type="FunFam" id="3.40.1110.10:FF:000039">
    <property type="entry name" value="Sodium P-type ATPase"/>
    <property type="match status" value="1"/>
</dbReference>
<keyword evidence="16 23" id="KW-0472">Membrane</keyword>
<dbReference type="Pfam" id="PF00690">
    <property type="entry name" value="Cation_ATPase_N"/>
    <property type="match status" value="1"/>
</dbReference>
<dbReference type="InterPro" id="IPR004014">
    <property type="entry name" value="ATPase_P-typ_cation-transptr_N"/>
</dbReference>
<dbReference type="FunFam" id="1.20.1110.10:FF:000015">
    <property type="entry name" value="Sodium ion P-type ATPase"/>
    <property type="match status" value="1"/>
</dbReference>
<evidence type="ECO:0000256" key="4">
    <source>
        <dbReference type="ARBA" id="ARBA00022475"/>
    </source>
</evidence>
<keyword evidence="3" id="KW-0813">Transport</keyword>
<dbReference type="OrthoDB" id="3352408at2759"/>
<keyword evidence="7" id="KW-0479">Metal-binding</keyword>
<comment type="subcellular location">
    <subcellularLocation>
        <location evidence="2">Cell membrane</location>
        <topology evidence="2">Multi-pass membrane protein</topology>
    </subcellularLocation>
</comment>
<evidence type="ECO:0000256" key="9">
    <source>
        <dbReference type="ARBA" id="ARBA00022840"/>
    </source>
</evidence>
<dbReference type="SMART" id="SM00831">
    <property type="entry name" value="Cation_ATPase_N"/>
    <property type="match status" value="1"/>
</dbReference>
<evidence type="ECO:0000256" key="5">
    <source>
        <dbReference type="ARBA" id="ARBA00022538"/>
    </source>
</evidence>
<dbReference type="PANTHER" id="PTHR42861">
    <property type="entry name" value="CALCIUM-TRANSPORTING ATPASE"/>
    <property type="match status" value="1"/>
</dbReference>
<evidence type="ECO:0000256" key="15">
    <source>
        <dbReference type="ARBA" id="ARBA00023065"/>
    </source>
</evidence>
<dbReference type="InterPro" id="IPR059000">
    <property type="entry name" value="ATPase_P-type_domA"/>
</dbReference>
<keyword evidence="26" id="KW-1185">Reference proteome</keyword>
<feature type="transmembrane region" description="Helical" evidence="23">
    <location>
        <begin position="102"/>
        <end position="121"/>
    </location>
</feature>
<keyword evidence="6 23" id="KW-0812">Transmembrane</keyword>
<dbReference type="InterPro" id="IPR008250">
    <property type="entry name" value="ATPase_P-typ_transduc_dom_A_sf"/>
</dbReference>
<keyword evidence="10" id="KW-0460">Magnesium</keyword>
<dbReference type="GO" id="GO:0016887">
    <property type="term" value="F:ATP hydrolysis activity"/>
    <property type="evidence" value="ECO:0007669"/>
    <property type="project" value="InterPro"/>
</dbReference>
<dbReference type="STRING" id="1448308.A0A2T2NQC7"/>
<reference evidence="25 26" key="1">
    <citation type="journal article" date="2018" name="Front. Microbiol.">
        <title>Genome-Wide Analysis of Corynespora cassiicola Leaf Fall Disease Putative Effectors.</title>
        <authorList>
            <person name="Lopez D."/>
            <person name="Ribeiro S."/>
            <person name="Label P."/>
            <person name="Fumanal B."/>
            <person name="Venisse J.S."/>
            <person name="Kohler A."/>
            <person name="de Oliveira R.R."/>
            <person name="Labutti K."/>
            <person name="Lipzen A."/>
            <person name="Lail K."/>
            <person name="Bauer D."/>
            <person name="Ohm R.A."/>
            <person name="Barry K.W."/>
            <person name="Spatafora J."/>
            <person name="Grigoriev I.V."/>
            <person name="Martin F.M."/>
            <person name="Pujade-Renaud V."/>
        </authorList>
    </citation>
    <scope>NUCLEOTIDE SEQUENCE [LARGE SCALE GENOMIC DNA]</scope>
    <source>
        <strain evidence="25 26">Philippines</strain>
    </source>
</reference>
<dbReference type="Pfam" id="PF00122">
    <property type="entry name" value="E1-E2_ATPase"/>
    <property type="match status" value="1"/>
</dbReference>
<dbReference type="Gene3D" id="2.70.150.10">
    <property type="entry name" value="Calcium-transporting ATPase, cytoplasmic transduction domain A"/>
    <property type="match status" value="1"/>
</dbReference>
<dbReference type="PRINTS" id="PR00119">
    <property type="entry name" value="CATATPASE"/>
</dbReference>
<organism evidence="25 26">
    <name type="scientific">Corynespora cassiicola Philippines</name>
    <dbReference type="NCBI Taxonomy" id="1448308"/>
    <lineage>
        <taxon>Eukaryota</taxon>
        <taxon>Fungi</taxon>
        <taxon>Dikarya</taxon>
        <taxon>Ascomycota</taxon>
        <taxon>Pezizomycotina</taxon>
        <taxon>Dothideomycetes</taxon>
        <taxon>Pleosporomycetidae</taxon>
        <taxon>Pleosporales</taxon>
        <taxon>Corynesporascaceae</taxon>
        <taxon>Corynespora</taxon>
    </lineage>
</organism>
<evidence type="ECO:0000313" key="26">
    <source>
        <dbReference type="Proteomes" id="UP000240883"/>
    </source>
</evidence>
<gene>
    <name evidence="25" type="ORF">BS50DRAFT_572671</name>
</gene>
<dbReference type="AlphaFoldDB" id="A0A2T2NQC7"/>
<feature type="transmembrane region" description="Helical" evidence="23">
    <location>
        <begin position="995"/>
        <end position="1015"/>
    </location>
</feature>
<feature type="transmembrane region" description="Helical" evidence="23">
    <location>
        <begin position="78"/>
        <end position="96"/>
    </location>
</feature>
<dbReference type="InterPro" id="IPR036412">
    <property type="entry name" value="HAD-like_sf"/>
</dbReference>
<dbReference type="InterPro" id="IPR023299">
    <property type="entry name" value="ATPase_P-typ_cyto_dom_N"/>
</dbReference>
<dbReference type="InterPro" id="IPR023214">
    <property type="entry name" value="HAD_sf"/>
</dbReference>
<evidence type="ECO:0000256" key="2">
    <source>
        <dbReference type="ARBA" id="ARBA00004651"/>
    </source>
</evidence>
<evidence type="ECO:0000313" key="25">
    <source>
        <dbReference type="EMBL" id="PSN67590.1"/>
    </source>
</evidence>
<dbReference type="CDD" id="cd02086">
    <property type="entry name" value="P-type_ATPase_Na_ENA"/>
    <property type="match status" value="1"/>
</dbReference>
<feature type="transmembrane region" description="Helical" evidence="23">
    <location>
        <begin position="912"/>
        <end position="934"/>
    </location>
</feature>
<evidence type="ECO:0000256" key="18">
    <source>
        <dbReference type="ARBA" id="ARBA00035017"/>
    </source>
</evidence>
<dbReference type="SFLD" id="SFLDF00027">
    <property type="entry name" value="p-type_atpase"/>
    <property type="match status" value="1"/>
</dbReference>
<evidence type="ECO:0000256" key="16">
    <source>
        <dbReference type="ARBA" id="ARBA00023136"/>
    </source>
</evidence>
<accession>A0A2T2NQC7</accession>
<dbReference type="NCBIfam" id="TIGR01494">
    <property type="entry name" value="ATPase_P-type"/>
    <property type="match status" value="3"/>
</dbReference>
<evidence type="ECO:0000256" key="11">
    <source>
        <dbReference type="ARBA" id="ARBA00022958"/>
    </source>
</evidence>
<evidence type="ECO:0000256" key="17">
    <source>
        <dbReference type="ARBA" id="ARBA00023201"/>
    </source>
</evidence>
<comment type="catalytic activity">
    <reaction evidence="20">
        <text>K(+)(in) + ATP + H2O = K(+)(out) + ADP + phosphate + H(+)</text>
        <dbReference type="Rhea" id="RHEA:75815"/>
        <dbReference type="ChEBI" id="CHEBI:15377"/>
        <dbReference type="ChEBI" id="CHEBI:15378"/>
        <dbReference type="ChEBI" id="CHEBI:29103"/>
        <dbReference type="ChEBI" id="CHEBI:30616"/>
        <dbReference type="ChEBI" id="CHEBI:43474"/>
        <dbReference type="ChEBI" id="CHEBI:456216"/>
    </reaction>
</comment>
<dbReference type="FunFam" id="3.40.50.1000:FF:000047">
    <property type="entry name" value="Sodium P-type ATPase"/>
    <property type="match status" value="1"/>
</dbReference>
<dbReference type="GO" id="GO:0046872">
    <property type="term" value="F:metal ion binding"/>
    <property type="evidence" value="ECO:0007669"/>
    <property type="project" value="UniProtKB-KW"/>
</dbReference>
<feature type="region of interest" description="Disordered" evidence="22">
    <location>
        <begin position="1"/>
        <end position="24"/>
    </location>
</feature>
<dbReference type="GO" id="GO:0005886">
    <property type="term" value="C:plasma membrane"/>
    <property type="evidence" value="ECO:0007669"/>
    <property type="project" value="UniProtKB-SubCell"/>
</dbReference>
<dbReference type="SFLD" id="SFLDS00003">
    <property type="entry name" value="Haloacid_Dehalogenase"/>
    <property type="match status" value="1"/>
</dbReference>
<comment type="similarity">
    <text evidence="18">Belongs to the cation transport ATPase (P-type) (TC 3.A.3) family. Type IID subfamily.</text>
</comment>
<evidence type="ECO:0000256" key="3">
    <source>
        <dbReference type="ARBA" id="ARBA00022448"/>
    </source>
</evidence>
<dbReference type="SUPFAM" id="SSF81660">
    <property type="entry name" value="Metal cation-transporting ATPase, ATP-binding domain N"/>
    <property type="match status" value="1"/>
</dbReference>
<dbReference type="SUPFAM" id="SSF81665">
    <property type="entry name" value="Calcium ATPase, transmembrane domain M"/>
    <property type="match status" value="1"/>
</dbReference>
<feature type="transmembrane region" description="Helical" evidence="23">
    <location>
        <begin position="963"/>
        <end position="983"/>
    </location>
</feature>
<feature type="transmembrane region" description="Helical" evidence="23">
    <location>
        <begin position="300"/>
        <end position="321"/>
    </location>
</feature>
<dbReference type="Proteomes" id="UP000240883">
    <property type="component" value="Unassembled WGS sequence"/>
</dbReference>
<keyword evidence="14" id="KW-0915">Sodium</keyword>
<dbReference type="InterPro" id="IPR044492">
    <property type="entry name" value="P_typ_ATPase_HD_dom"/>
</dbReference>
<evidence type="ECO:0000256" key="20">
    <source>
        <dbReference type="ARBA" id="ARBA00048599"/>
    </source>
</evidence>
<dbReference type="InterPro" id="IPR018303">
    <property type="entry name" value="ATPase_P-typ_P_site"/>
</dbReference>
<dbReference type="Gene3D" id="3.40.1110.10">
    <property type="entry name" value="Calcium-transporting ATPase, cytoplasmic domain N"/>
    <property type="match status" value="1"/>
</dbReference>
<keyword evidence="9" id="KW-0067">ATP-binding</keyword>
<dbReference type="Pfam" id="PF00689">
    <property type="entry name" value="Cation_ATPase_C"/>
    <property type="match status" value="1"/>
</dbReference>
<dbReference type="Pfam" id="PF13246">
    <property type="entry name" value="Cation_ATPase"/>
    <property type="match status" value="1"/>
</dbReference>
<dbReference type="SFLD" id="SFLDG00002">
    <property type="entry name" value="C1.7:_P-type_atpase_like"/>
    <property type="match status" value="1"/>
</dbReference>
<evidence type="ECO:0000256" key="22">
    <source>
        <dbReference type="SAM" id="MobiDB-lite"/>
    </source>
</evidence>
<sequence>MGKKAAPSLEGHKSGQSNKPLSRPAHALPFTKVIEETGCNPEDGLTVAEAESRHREFGNNDLGEDGGVQPGKILLRQVANAMTLVLILAMGVSFGIKSWIEGGVVTAIILLNIIVGFVQEFNAEKTMDSLRSLSSPTAHAVRDGKTVTVPTAEIVPGDMVELKTGDTIPADVRLIEALNFETDEALLTGESLPVLKDADAVFEDETGPGDRLNVAYSSSTVTKGRARGVVYATGMYTEIGSIAMSLRQKGQRRRPVKRKEDGTAGPHRHVQAWGLTAADAVGHFLGVNVGTPLQKKLSRLALLLFGIAVVCAIIVLAANEFSNNQEVIIYAVATGLSMIPASLIVVLTITMAAGTKRMVERHVIVRNLKSLEALGGVTDICSDKTGTLTQGKMVAKKAWIPAKGTYSVGTTDSPFNPHAGELSFTPKPPKEIDFDREEKSSSYEELLENNEHLLDYLKVASLANLANVHETNEGSWNARGDPTEIAIQVFASRFDWNRLQYTQGENPRWKQLAEFPFDSDVKKMSVIFEETATSQKYVFTKGAVERVIGSCPTLFTADGETQLTKEIEEDILKNMEALAALGLRVLALASRPWEGSITKGEDLNRNEIESNLVFRGLVGIYDPPRPESHGAVRQCQKAGIQVHMLTGDHPGTARAIAGEVGILPSNMATLAKDVTDAMVMTASQFDKLSDDEIDALPLLPLVIARCAPNTKVRMIDALHRRKAFAAMTGDGVNDSPSLKRADVGIGMGTGSDVAKDASDIVLTDDNFASILNAIEEGRRMFDNIQKFILHLLAQNVAQACTLLIGLVFKDGSGLSVFPLSPVEVMWIIMVTSSVPDMGLGFEVAAPDVLKRPPQNLKRGVFSFEVMTDMVVYGLWIAALCLASFSLVLHGFGDGNLGVNCNDSYSDACDTVFRARATCFACLTWFSLFLAWQMVDMRRSFFRMQPGSKKYFTQWFHDVWRNQFLFWSIMVGFITIFPVVYIPGLNRIVFKHTSITWEWGIVFVATLLFFLGIESWKFAKRVFFRRRDAKMGIRRGSIDVEQRAFERYLSTAVSTDDDMKEKK</sequence>
<dbReference type="InterPro" id="IPR001757">
    <property type="entry name" value="P_typ_ATPase"/>
</dbReference>
<evidence type="ECO:0000256" key="7">
    <source>
        <dbReference type="ARBA" id="ARBA00022723"/>
    </source>
</evidence>
<proteinExistence type="inferred from homology"/>
<dbReference type="FunFam" id="1.20.1110.10:FF:000020">
    <property type="entry name" value="Sodium ion P-type ATPase"/>
    <property type="match status" value="1"/>
</dbReference>
<name>A0A2T2NQC7_CORCC</name>
<evidence type="ECO:0000256" key="8">
    <source>
        <dbReference type="ARBA" id="ARBA00022741"/>
    </source>
</evidence>
<evidence type="ECO:0000256" key="12">
    <source>
        <dbReference type="ARBA" id="ARBA00022967"/>
    </source>
</evidence>
<comment type="cofactor">
    <cofactor evidence="1">
        <name>Mg(2+)</name>
        <dbReference type="ChEBI" id="CHEBI:18420"/>
    </cofactor>
</comment>
<dbReference type="Gene3D" id="1.20.1110.10">
    <property type="entry name" value="Calcium-transporting ATPase, transmembrane domain"/>
    <property type="match status" value="2"/>
</dbReference>
<dbReference type="InterPro" id="IPR023298">
    <property type="entry name" value="ATPase_P-typ_TM_dom_sf"/>
</dbReference>
<evidence type="ECO:0000256" key="10">
    <source>
        <dbReference type="ARBA" id="ARBA00022842"/>
    </source>
</evidence>
<evidence type="ECO:0000256" key="6">
    <source>
        <dbReference type="ARBA" id="ARBA00022692"/>
    </source>
</evidence>
<keyword evidence="12" id="KW-1278">Translocase</keyword>
<dbReference type="InterPro" id="IPR006414">
    <property type="entry name" value="P-type_ATPase_IID"/>
</dbReference>
<keyword evidence="15" id="KW-0406">Ion transport</keyword>
<evidence type="ECO:0000259" key="24">
    <source>
        <dbReference type="SMART" id="SM00831"/>
    </source>
</evidence>
<dbReference type="EMBL" id="KZ678134">
    <property type="protein sequence ID" value="PSN67590.1"/>
    <property type="molecule type" value="Genomic_DNA"/>
</dbReference>
<dbReference type="Gene3D" id="3.40.50.1000">
    <property type="entry name" value="HAD superfamily/HAD-like"/>
    <property type="match status" value="1"/>
</dbReference>
<feature type="transmembrane region" description="Helical" evidence="23">
    <location>
        <begin position="327"/>
        <end position="352"/>
    </location>
</feature>
<keyword evidence="4" id="KW-1003">Cell membrane</keyword>
<dbReference type="NCBIfam" id="TIGR01523">
    <property type="entry name" value="ATPase-IID_K-Na"/>
    <property type="match status" value="1"/>
</dbReference>
<feature type="transmembrane region" description="Helical" evidence="23">
    <location>
        <begin position="870"/>
        <end position="892"/>
    </location>
</feature>
<evidence type="ECO:0000256" key="14">
    <source>
        <dbReference type="ARBA" id="ARBA00023053"/>
    </source>
</evidence>
<keyword evidence="17" id="KW-0739">Sodium transport</keyword>
<evidence type="ECO:0000256" key="19">
    <source>
        <dbReference type="ARBA" id="ARBA00035029"/>
    </source>
</evidence>
<dbReference type="EC" id="7.2.2.3" evidence="19"/>
<keyword evidence="11" id="KW-0630">Potassium</keyword>
<comment type="catalytic activity">
    <reaction evidence="21">
        <text>Na(+)(in) + ATP + H2O = Na(+)(out) + ADP + phosphate + H(+)</text>
        <dbReference type="Rhea" id="RHEA:14633"/>
        <dbReference type="ChEBI" id="CHEBI:15377"/>
        <dbReference type="ChEBI" id="CHEBI:15378"/>
        <dbReference type="ChEBI" id="CHEBI:29101"/>
        <dbReference type="ChEBI" id="CHEBI:30616"/>
        <dbReference type="ChEBI" id="CHEBI:43474"/>
        <dbReference type="ChEBI" id="CHEBI:456216"/>
        <dbReference type="EC" id="7.2.2.3"/>
    </reaction>
    <physiologicalReaction direction="left-to-right" evidence="21">
        <dbReference type="Rhea" id="RHEA:14634"/>
    </physiologicalReaction>
</comment>
<keyword evidence="13 23" id="KW-1133">Transmembrane helix</keyword>